<reference evidence="6" key="2">
    <citation type="submission" date="2020-06" db="EMBL/GenBank/DDBJ databases">
        <title>Nostoc edaphicum CCNP1411 genome.</title>
        <authorList>
            <person name="Fidor A."/>
            <person name="Grabski M."/>
            <person name="Gawor J."/>
            <person name="Gromadka R."/>
            <person name="Wegrzyn G."/>
            <person name="Mazur-Marzec H."/>
        </authorList>
    </citation>
    <scope>NUCLEOTIDE SEQUENCE [LARGE SCALE GENOMIC DNA]</scope>
    <source>
        <strain evidence="6">CCNP1411</strain>
    </source>
</reference>
<feature type="domain" description="Tc1-like transposase DDE" evidence="1">
    <location>
        <begin position="181"/>
        <end position="339"/>
    </location>
</feature>
<evidence type="ECO:0000313" key="3">
    <source>
        <dbReference type="EMBL" id="QMS87131.1"/>
    </source>
</evidence>
<dbReference type="Gene3D" id="3.30.420.10">
    <property type="entry name" value="Ribonuclease H-like superfamily/Ribonuclease H"/>
    <property type="match status" value="1"/>
</dbReference>
<evidence type="ECO:0000313" key="6">
    <source>
        <dbReference type="Proteomes" id="UP000514713"/>
    </source>
</evidence>
<dbReference type="EMBL" id="CP054698">
    <property type="protein sequence ID" value="QMS87678.1"/>
    <property type="molecule type" value="Genomic_DNA"/>
</dbReference>
<sequence length="368" mass="43694">MPAKNHLSQEQKERLLKTLKEHENPYVREKILILLLMNDGKTYQEISKFLDIAYPTVAYWAVHGDPDNLESFLDGRREGNFRKVTKEYEDLLLEIIEKEPLEYGYEFGRWTAARLATYLEKITGIKLSGSQVGRILERKKYVYLWAKYSLEDKQNPEMRKAFKEKLSEYLRITKEAPERLQVWFWDESGFSLRVIRRKNWGKKGTRKQITGQRRRGRVNIMGGLRYHDKKRMNFVIKKGNADVFYEQLQSLNNFLLQEWIEQGNRIETFNKCSAKIVIILDNASFHKRKDILVRIKAEMPNIILEFLPPYSPDYNLIELVWHSAKEYIAHRLFESVSQLEELLNKLLNEGGLIIKWERKIKNKGNAVY</sequence>
<dbReference type="KEGG" id="ned:HUN01_08825"/>
<organism evidence="5 6">
    <name type="scientific">Nostoc edaphicum CCNP1411</name>
    <dbReference type="NCBI Taxonomy" id="1472755"/>
    <lineage>
        <taxon>Bacteria</taxon>
        <taxon>Bacillati</taxon>
        <taxon>Cyanobacteriota</taxon>
        <taxon>Cyanophyceae</taxon>
        <taxon>Nostocales</taxon>
        <taxon>Nostocaceae</taxon>
        <taxon>Nostoc</taxon>
    </lineage>
</organism>
<dbReference type="Pfam" id="PF13358">
    <property type="entry name" value="DDE_3"/>
    <property type="match status" value="1"/>
</dbReference>
<dbReference type="RefSeq" id="WP_181929500.1">
    <property type="nucleotide sequence ID" value="NZ_CP054698.1"/>
</dbReference>
<dbReference type="NCBIfam" id="NF033545">
    <property type="entry name" value="transpos_IS630"/>
    <property type="match status" value="1"/>
</dbReference>
<dbReference type="InterPro" id="IPR036397">
    <property type="entry name" value="RNaseH_sf"/>
</dbReference>
<proteinExistence type="predicted"/>
<dbReference type="EMBL" id="CP054698">
    <property type="protein sequence ID" value="QMS91954.1"/>
    <property type="molecule type" value="Genomic_DNA"/>
</dbReference>
<dbReference type="InterPro" id="IPR025959">
    <property type="entry name" value="Winged_HTH_dom"/>
</dbReference>
<dbReference type="InterPro" id="IPR047655">
    <property type="entry name" value="Transpos_IS630-like"/>
</dbReference>
<evidence type="ECO:0000259" key="2">
    <source>
        <dbReference type="Pfam" id="PF13592"/>
    </source>
</evidence>
<dbReference type="KEGG" id="ned:HUN01_31755"/>
<dbReference type="Pfam" id="PF13592">
    <property type="entry name" value="HTH_33"/>
    <property type="match status" value="1"/>
</dbReference>
<gene>
    <name evidence="3" type="ORF">HUN01_05890</name>
    <name evidence="4" type="ORF">HUN01_08825</name>
    <name evidence="5" type="ORF">HUN01_31755</name>
</gene>
<dbReference type="Proteomes" id="UP000514713">
    <property type="component" value="Chromosome"/>
</dbReference>
<dbReference type="KEGG" id="ned:HUN01_05890"/>
<dbReference type="AlphaFoldDB" id="A0A7D7LH82"/>
<dbReference type="PANTHER" id="PTHR46564">
    <property type="entry name" value="TRANSPOSASE"/>
    <property type="match status" value="1"/>
</dbReference>
<evidence type="ECO:0000313" key="4">
    <source>
        <dbReference type="EMBL" id="QMS87678.1"/>
    </source>
</evidence>
<reference evidence="5" key="1">
    <citation type="journal article" date="2020" name="Mar. Drugs">
        <title>Nostoc edaphicum CCNP1411 from the Baltic Sea-A New Producer of Nostocyclopeptides.</title>
        <authorList>
            <person name="Fidor A."/>
            <person name="Grabski M."/>
            <person name="Gawor J."/>
            <person name="Gromadka R."/>
            <person name="Wegrzyn G."/>
            <person name="Mazur-Marzec H."/>
        </authorList>
    </citation>
    <scope>NUCLEOTIDE SEQUENCE</scope>
    <source>
        <strain evidence="5">CCNP1411</strain>
    </source>
</reference>
<accession>A0A7D7LH82</accession>
<name>A0A7D7LH82_9NOSO</name>
<dbReference type="GO" id="GO:0003676">
    <property type="term" value="F:nucleic acid binding"/>
    <property type="evidence" value="ECO:0007669"/>
    <property type="project" value="InterPro"/>
</dbReference>
<dbReference type="PANTHER" id="PTHR46564:SF1">
    <property type="entry name" value="TRANSPOSASE"/>
    <property type="match status" value="1"/>
</dbReference>
<evidence type="ECO:0000313" key="5">
    <source>
        <dbReference type="EMBL" id="QMS91954.1"/>
    </source>
</evidence>
<dbReference type="SUPFAM" id="SSF46689">
    <property type="entry name" value="Homeodomain-like"/>
    <property type="match status" value="1"/>
</dbReference>
<protein>
    <submittedName>
        <fullName evidence="5">IS630 family transposase</fullName>
    </submittedName>
</protein>
<dbReference type="EMBL" id="CP054698">
    <property type="protein sequence ID" value="QMS87131.1"/>
    <property type="molecule type" value="Genomic_DNA"/>
</dbReference>
<keyword evidence="6" id="KW-1185">Reference proteome</keyword>
<feature type="domain" description="Winged helix-turn helix" evidence="2">
    <location>
        <begin position="106"/>
        <end position="165"/>
    </location>
</feature>
<dbReference type="InterPro" id="IPR038717">
    <property type="entry name" value="Tc1-like_DDE_dom"/>
</dbReference>
<dbReference type="InterPro" id="IPR009057">
    <property type="entry name" value="Homeodomain-like_sf"/>
</dbReference>
<evidence type="ECO:0000259" key="1">
    <source>
        <dbReference type="Pfam" id="PF13358"/>
    </source>
</evidence>